<sequence length="292" mass="33484">MYCEKLVFTKPQTFADCIGNELPLGWEEAYDGQIGAYYINHQTQSTQLEDPRQEWRAIQEAMLREYLQTAQDVLEQKRCVLGESEELAQIEIIRKMCTYSTLFLTGVDRQPYRDRRKRRNTRCLSGRQGEVREEARAAAEECRGCSDSAENTIKSLRKNKKRAGVRLVKKDEEEETVEQVVRTGCERARREIRAEEKNLTLILLCIRVRIGLARLPDCLWGAEGGRARVAAATCVTPHDPSRPLHSTEEGRSATKAHSFGLMLRTCTDQQVVRSFLRFITGRRRDDDGARVT</sequence>
<evidence type="ECO:0000313" key="5">
    <source>
        <dbReference type="EMBL" id="KAH0815378.1"/>
    </source>
</evidence>
<dbReference type="SUPFAM" id="SSF51045">
    <property type="entry name" value="WW domain"/>
    <property type="match status" value="1"/>
</dbReference>
<dbReference type="GO" id="GO:0060090">
    <property type="term" value="F:molecular adaptor activity"/>
    <property type="evidence" value="ECO:0007669"/>
    <property type="project" value="TreeGrafter"/>
</dbReference>
<dbReference type="CDD" id="cd00201">
    <property type="entry name" value="WW"/>
    <property type="match status" value="1"/>
</dbReference>
<dbReference type="Gene3D" id="2.20.70.10">
    <property type="match status" value="1"/>
</dbReference>
<dbReference type="GO" id="GO:0016477">
    <property type="term" value="P:cell migration"/>
    <property type="evidence" value="ECO:0007669"/>
    <property type="project" value="TreeGrafter"/>
</dbReference>
<dbReference type="GO" id="GO:0035330">
    <property type="term" value="P:regulation of hippo signaling"/>
    <property type="evidence" value="ECO:0007669"/>
    <property type="project" value="TreeGrafter"/>
</dbReference>
<dbReference type="PROSITE" id="PS50020">
    <property type="entry name" value="WW_DOMAIN_2"/>
    <property type="match status" value="1"/>
</dbReference>
<reference evidence="5" key="2">
    <citation type="submission" date="2021-08" db="EMBL/GenBank/DDBJ databases">
        <authorList>
            <person name="Eriksson T."/>
        </authorList>
    </citation>
    <scope>NUCLEOTIDE SEQUENCE</scope>
    <source>
        <strain evidence="5">Stoneville</strain>
        <tissue evidence="5">Whole head</tissue>
    </source>
</reference>
<comment type="caution">
    <text evidence="5">The sequence shown here is derived from an EMBL/GenBank/DDBJ whole genome shotgun (WGS) entry which is preliminary data.</text>
</comment>
<dbReference type="InterPro" id="IPR001202">
    <property type="entry name" value="WW_dom"/>
</dbReference>
<dbReference type="GO" id="GO:0005737">
    <property type="term" value="C:cytoplasm"/>
    <property type="evidence" value="ECO:0007669"/>
    <property type="project" value="UniProtKB-SubCell"/>
</dbReference>
<dbReference type="Proteomes" id="UP000719412">
    <property type="component" value="Unassembled WGS sequence"/>
</dbReference>
<accession>A0A8J6LD22</accession>
<dbReference type="InterPro" id="IPR051105">
    <property type="entry name" value="WWC/KIBRA_Hippo_Reg"/>
</dbReference>
<dbReference type="Pfam" id="PF00397">
    <property type="entry name" value="WW"/>
    <property type="match status" value="1"/>
</dbReference>
<evidence type="ECO:0000313" key="6">
    <source>
        <dbReference type="Proteomes" id="UP000719412"/>
    </source>
</evidence>
<evidence type="ECO:0000256" key="1">
    <source>
        <dbReference type="ARBA" id="ARBA00004496"/>
    </source>
</evidence>
<reference evidence="5" key="1">
    <citation type="journal article" date="2020" name="J Insects Food Feed">
        <title>The yellow mealworm (Tenebrio molitor) genome: a resource for the emerging insects as food and feed industry.</title>
        <authorList>
            <person name="Eriksson T."/>
            <person name="Andere A."/>
            <person name="Kelstrup H."/>
            <person name="Emery V."/>
            <person name="Picard C."/>
        </authorList>
    </citation>
    <scope>NUCLEOTIDE SEQUENCE</scope>
    <source>
        <strain evidence="5">Stoneville</strain>
        <tissue evidence="5">Whole head</tissue>
    </source>
</reference>
<dbReference type="InterPro" id="IPR036020">
    <property type="entry name" value="WW_dom_sf"/>
</dbReference>
<dbReference type="GO" id="GO:0019900">
    <property type="term" value="F:kinase binding"/>
    <property type="evidence" value="ECO:0007669"/>
    <property type="project" value="TreeGrafter"/>
</dbReference>
<dbReference type="GO" id="GO:0046621">
    <property type="term" value="P:negative regulation of organ growth"/>
    <property type="evidence" value="ECO:0007669"/>
    <property type="project" value="TreeGrafter"/>
</dbReference>
<dbReference type="AlphaFoldDB" id="A0A8J6LD22"/>
<keyword evidence="2" id="KW-0963">Cytoplasm</keyword>
<gene>
    <name evidence="5" type="ORF">GEV33_007413</name>
</gene>
<feature type="domain" description="WW" evidence="4">
    <location>
        <begin position="20"/>
        <end position="53"/>
    </location>
</feature>
<dbReference type="PANTHER" id="PTHR14791:SF29">
    <property type="entry name" value="PROTEIN KIBRA"/>
    <property type="match status" value="1"/>
</dbReference>
<evidence type="ECO:0000259" key="4">
    <source>
        <dbReference type="PROSITE" id="PS50020"/>
    </source>
</evidence>
<dbReference type="EMBL" id="JABDTM020023162">
    <property type="protein sequence ID" value="KAH0815378.1"/>
    <property type="molecule type" value="Genomic_DNA"/>
</dbReference>
<comment type="subcellular location">
    <subcellularLocation>
        <location evidence="1">Cytoplasm</location>
    </subcellularLocation>
</comment>
<organism evidence="5 6">
    <name type="scientific">Tenebrio molitor</name>
    <name type="common">Yellow mealworm beetle</name>
    <dbReference type="NCBI Taxonomy" id="7067"/>
    <lineage>
        <taxon>Eukaryota</taxon>
        <taxon>Metazoa</taxon>
        <taxon>Ecdysozoa</taxon>
        <taxon>Arthropoda</taxon>
        <taxon>Hexapoda</taxon>
        <taxon>Insecta</taxon>
        <taxon>Pterygota</taxon>
        <taxon>Neoptera</taxon>
        <taxon>Endopterygota</taxon>
        <taxon>Coleoptera</taxon>
        <taxon>Polyphaga</taxon>
        <taxon>Cucujiformia</taxon>
        <taxon>Tenebrionidae</taxon>
        <taxon>Tenebrio</taxon>
    </lineage>
</organism>
<keyword evidence="6" id="KW-1185">Reference proteome</keyword>
<name>A0A8J6LD22_TENMO</name>
<protein>
    <recommendedName>
        <fullName evidence="4">WW domain-containing protein</fullName>
    </recommendedName>
</protein>
<evidence type="ECO:0000256" key="3">
    <source>
        <dbReference type="ARBA" id="ARBA00022553"/>
    </source>
</evidence>
<dbReference type="GO" id="GO:0006355">
    <property type="term" value="P:regulation of DNA-templated transcription"/>
    <property type="evidence" value="ECO:0007669"/>
    <property type="project" value="TreeGrafter"/>
</dbReference>
<dbReference type="SMART" id="SM00456">
    <property type="entry name" value="WW"/>
    <property type="match status" value="1"/>
</dbReference>
<dbReference type="PANTHER" id="PTHR14791">
    <property type="entry name" value="BOMB/KIRA PROTEINS"/>
    <property type="match status" value="1"/>
</dbReference>
<proteinExistence type="predicted"/>
<keyword evidence="3" id="KW-0597">Phosphoprotein</keyword>
<evidence type="ECO:0000256" key="2">
    <source>
        <dbReference type="ARBA" id="ARBA00022490"/>
    </source>
</evidence>